<evidence type="ECO:0000256" key="1">
    <source>
        <dbReference type="SAM" id="SignalP"/>
    </source>
</evidence>
<feature type="chain" id="PRO_5012418701" description="Zinc resistance-associated protein" evidence="1">
    <location>
        <begin position="19"/>
        <end position="114"/>
    </location>
</feature>
<gene>
    <name evidence="2" type="ORF">SAMN02745746_01792</name>
</gene>
<protein>
    <recommendedName>
        <fullName evidence="4">Zinc resistance-associated protein</fullName>
    </recommendedName>
</protein>
<evidence type="ECO:0000313" key="3">
    <source>
        <dbReference type="Proteomes" id="UP000192920"/>
    </source>
</evidence>
<keyword evidence="3" id="KW-1185">Reference proteome</keyword>
<dbReference type="AlphaFoldDB" id="A0A1Y6BTG4"/>
<evidence type="ECO:0000313" key="2">
    <source>
        <dbReference type="EMBL" id="SMF19471.1"/>
    </source>
</evidence>
<reference evidence="3" key="1">
    <citation type="submission" date="2017-04" db="EMBL/GenBank/DDBJ databases">
        <authorList>
            <person name="Varghese N."/>
            <person name="Submissions S."/>
        </authorList>
    </citation>
    <scope>NUCLEOTIDE SEQUENCE [LARGE SCALE GENOMIC DNA]</scope>
    <source>
        <strain evidence="3">DSM 22618</strain>
    </source>
</reference>
<accession>A0A1Y6BTG4</accession>
<dbReference type="RefSeq" id="WP_085276079.1">
    <property type="nucleotide sequence ID" value="NZ_FXAG01000008.1"/>
</dbReference>
<dbReference type="Proteomes" id="UP000192920">
    <property type="component" value="Unassembled WGS sequence"/>
</dbReference>
<keyword evidence="1" id="KW-0732">Signal</keyword>
<name>A0A1Y6BTG4_9NEIS</name>
<feature type="signal peptide" evidence="1">
    <location>
        <begin position="1"/>
        <end position="18"/>
    </location>
</feature>
<dbReference type="EMBL" id="FXAG01000008">
    <property type="protein sequence ID" value="SMF19471.1"/>
    <property type="molecule type" value="Genomic_DNA"/>
</dbReference>
<dbReference type="STRING" id="1123014.SAMN02745746_01792"/>
<evidence type="ECO:0008006" key="4">
    <source>
        <dbReference type="Google" id="ProtNLM"/>
    </source>
</evidence>
<proteinExistence type="predicted"/>
<organism evidence="2 3">
    <name type="scientific">Pseudogulbenkiania subflava DSM 22618</name>
    <dbReference type="NCBI Taxonomy" id="1123014"/>
    <lineage>
        <taxon>Bacteria</taxon>
        <taxon>Pseudomonadati</taxon>
        <taxon>Pseudomonadota</taxon>
        <taxon>Betaproteobacteria</taxon>
        <taxon>Neisseriales</taxon>
        <taxon>Chromobacteriaceae</taxon>
        <taxon>Pseudogulbenkiania</taxon>
    </lineage>
</organism>
<sequence>MKRALLVALSLLPLAAFARDGAGDRWNQPDHGYYQSYPSYRPYQVRIDHGVQDGSLTRWEARRLQRQLDDLRAKRRDYLADGYLSRPEQRDLERSEHALSEAIRYQRHDGQSRY</sequence>